<gene>
    <name evidence="1" type="ORF">CYJ98_003585</name>
</gene>
<dbReference type="EMBL" id="CP136962">
    <property type="protein sequence ID" value="WOS98753.1"/>
    <property type="molecule type" value="Genomic_DNA"/>
</dbReference>
<name>A0AAF1BUG9_NEIPE</name>
<accession>A0AAF1BUG9</accession>
<dbReference type="RefSeq" id="WP_143485315.1">
    <property type="nucleotide sequence ID" value="NZ_CP136962.1"/>
</dbReference>
<dbReference type="Proteomes" id="UP000234781">
    <property type="component" value="Chromosome"/>
</dbReference>
<reference evidence="1 2" key="2">
    <citation type="submission" date="2023-10" db="EMBL/GenBank/DDBJ databases">
        <authorList>
            <person name="Choi B."/>
        </authorList>
    </citation>
    <scope>NUCLEOTIDE SEQUENCE [LARGE SCALE GENOMIC DNA]</scope>
    <source>
        <strain evidence="1 2">UMB0023</strain>
    </source>
</reference>
<evidence type="ECO:0000313" key="1">
    <source>
        <dbReference type="EMBL" id="WOS98753.1"/>
    </source>
</evidence>
<keyword evidence="2" id="KW-1185">Reference proteome</keyword>
<reference evidence="2" key="1">
    <citation type="submission" date="2017-12" db="EMBL/GenBank/DDBJ databases">
        <title>Phylogenetic diversity of female urinary microbiome.</title>
        <authorList>
            <person name="Thomas-White K."/>
            <person name="Wolfe A.J."/>
        </authorList>
    </citation>
    <scope>NUCLEOTIDE SEQUENCE [LARGE SCALE GENOMIC DNA]</scope>
    <source>
        <strain evidence="2">UMB0023</strain>
    </source>
</reference>
<proteinExistence type="predicted"/>
<evidence type="ECO:0000313" key="2">
    <source>
        <dbReference type="Proteomes" id="UP000234781"/>
    </source>
</evidence>
<protein>
    <submittedName>
        <fullName evidence="1">Uncharacterized protein</fullName>
    </submittedName>
</protein>
<organism evidence="1 2">
    <name type="scientific">Neisseria perflava</name>
    <dbReference type="NCBI Taxonomy" id="33053"/>
    <lineage>
        <taxon>Bacteria</taxon>
        <taxon>Pseudomonadati</taxon>
        <taxon>Pseudomonadota</taxon>
        <taxon>Betaproteobacteria</taxon>
        <taxon>Neisseriales</taxon>
        <taxon>Neisseriaceae</taxon>
        <taxon>Neisseria</taxon>
    </lineage>
</organism>
<dbReference type="AlphaFoldDB" id="A0AAF1BUG9"/>
<sequence>MSNAYYDNPAQRLLKIIKKAKGVPSLRTSRGAWMEILNLTNDEASDHNILFSISKVINLIEEINNYFQVNEPDYIEHCQNWMGNILFFLGKSVELDRQWGDVICYLDENMTSYLYSSVKIINANFEKNQLSFLKKIDESELIEINNSIKNIYQDILISENIEDNVKSSILKYLLRLIESIDQYAITGSEAIIEVLENTVGHMYFNHEYKEFMSNTETGKNLLSKMGEIAKKVTCFTGILELANKSFELIENIKDFNN</sequence>